<dbReference type="SFLD" id="SFLDG01082">
    <property type="entry name" value="B12-binding_domain_containing"/>
    <property type="match status" value="1"/>
</dbReference>
<protein>
    <submittedName>
        <fullName evidence="7">Oxygen-independent coproporphyrinogen III oxidase, Fe-S oxidoreductase</fullName>
    </submittedName>
</protein>
<dbReference type="InterPro" id="IPR058240">
    <property type="entry name" value="rSAM_sf"/>
</dbReference>
<comment type="caution">
    <text evidence="7">The sequence shown here is derived from an EMBL/GenBank/DDBJ whole genome shotgun (WGS) entry which is preliminary data.</text>
</comment>
<feature type="domain" description="Radical SAM core" evidence="6">
    <location>
        <begin position="9"/>
        <end position="251"/>
    </location>
</feature>
<dbReference type="Proteomes" id="UP000005801">
    <property type="component" value="Unassembled WGS sequence"/>
</dbReference>
<evidence type="ECO:0000256" key="1">
    <source>
        <dbReference type="ARBA" id="ARBA00001966"/>
    </source>
</evidence>
<evidence type="ECO:0000256" key="2">
    <source>
        <dbReference type="ARBA" id="ARBA00022691"/>
    </source>
</evidence>
<dbReference type="SUPFAM" id="SSF102114">
    <property type="entry name" value="Radical SAM enzymes"/>
    <property type="match status" value="1"/>
</dbReference>
<dbReference type="InterPro" id="IPR006638">
    <property type="entry name" value="Elp3/MiaA/NifB-like_rSAM"/>
</dbReference>
<keyword evidence="2" id="KW-0949">S-adenosyl-L-methionine</keyword>
<dbReference type="GO" id="GO:0003824">
    <property type="term" value="F:catalytic activity"/>
    <property type="evidence" value="ECO:0007669"/>
    <property type="project" value="InterPro"/>
</dbReference>
<dbReference type="InterPro" id="IPR051198">
    <property type="entry name" value="BchE-like"/>
</dbReference>
<dbReference type="PANTHER" id="PTHR43409:SF4">
    <property type="entry name" value="RADICAL SAM SUPERFAMILY PROTEIN"/>
    <property type="match status" value="1"/>
</dbReference>
<dbReference type="EMBL" id="ABCS01000098">
    <property type="protein sequence ID" value="EDM75246.1"/>
    <property type="molecule type" value="Genomic_DNA"/>
</dbReference>
<dbReference type="OrthoDB" id="5470216at2"/>
<dbReference type="eggNOG" id="COG1032">
    <property type="taxonomic scope" value="Bacteria"/>
</dbReference>
<proteinExistence type="predicted"/>
<evidence type="ECO:0000256" key="3">
    <source>
        <dbReference type="ARBA" id="ARBA00022723"/>
    </source>
</evidence>
<keyword evidence="8" id="KW-1185">Reference proteome</keyword>
<comment type="cofactor">
    <cofactor evidence="1">
        <name>[4Fe-4S] cluster</name>
        <dbReference type="ChEBI" id="CHEBI:49883"/>
    </cofactor>
</comment>
<dbReference type="SFLD" id="SFLDG01095">
    <property type="entry name" value="Uncharacterised_Radical_SAM_Su"/>
    <property type="match status" value="1"/>
</dbReference>
<keyword evidence="3" id="KW-0479">Metal-binding</keyword>
<dbReference type="RefSeq" id="WP_006975588.1">
    <property type="nucleotide sequence ID" value="NZ_ABCS01000098.1"/>
</dbReference>
<dbReference type="STRING" id="391625.PPSIR1_18040"/>
<keyword evidence="5" id="KW-0411">Iron-sulfur</keyword>
<sequence>MDYVGRIYRPPSEAHSLLIQVTLGCSHNRCVYCDMYRDKRFRPKDWGQVEADIIEAGAMGRRPGRRGFRSTKVFLCDGDALILPTRRLLQILAAIREHLPWVERVGSYGDTRSVGRKSVEELTALREAGLGIVYHGMETGDAEVLERIDKGGTRPELIETADKLRAAGVQHSVIVLLGIGGVGLSEQHARSTAQALTRMDPPYVGALTTTVVPGTPLFDMQSAGEFELPSKFRMLEELRTIVAESEFSNCRFSSNHASNYLPLRGTLPRDKAAMVEVLDAVIARGDEALLKPEHLRGL</sequence>
<dbReference type="AlphaFoldDB" id="A6GFU8"/>
<dbReference type="PROSITE" id="PS51257">
    <property type="entry name" value="PROKAR_LIPOPROTEIN"/>
    <property type="match status" value="1"/>
</dbReference>
<dbReference type="SMART" id="SM00729">
    <property type="entry name" value="Elp3"/>
    <property type="match status" value="1"/>
</dbReference>
<dbReference type="PROSITE" id="PS51918">
    <property type="entry name" value="RADICAL_SAM"/>
    <property type="match status" value="1"/>
</dbReference>
<dbReference type="Gene3D" id="3.20.20.70">
    <property type="entry name" value="Aldolase class I"/>
    <property type="match status" value="1"/>
</dbReference>
<dbReference type="InterPro" id="IPR007197">
    <property type="entry name" value="rSAM"/>
</dbReference>
<evidence type="ECO:0000313" key="7">
    <source>
        <dbReference type="EMBL" id="EDM75246.1"/>
    </source>
</evidence>
<dbReference type="InterPro" id="IPR013785">
    <property type="entry name" value="Aldolase_TIM"/>
</dbReference>
<dbReference type="CDD" id="cd01335">
    <property type="entry name" value="Radical_SAM"/>
    <property type="match status" value="1"/>
</dbReference>
<evidence type="ECO:0000313" key="8">
    <source>
        <dbReference type="Proteomes" id="UP000005801"/>
    </source>
</evidence>
<name>A6GFU8_9BACT</name>
<dbReference type="PANTHER" id="PTHR43409">
    <property type="entry name" value="ANAEROBIC MAGNESIUM-PROTOPORPHYRIN IX MONOMETHYL ESTER CYCLASE-RELATED"/>
    <property type="match status" value="1"/>
</dbReference>
<dbReference type="GO" id="GO:0051536">
    <property type="term" value="F:iron-sulfur cluster binding"/>
    <property type="evidence" value="ECO:0007669"/>
    <property type="project" value="UniProtKB-KW"/>
</dbReference>
<keyword evidence="4" id="KW-0408">Iron</keyword>
<evidence type="ECO:0000259" key="6">
    <source>
        <dbReference type="PROSITE" id="PS51918"/>
    </source>
</evidence>
<evidence type="ECO:0000256" key="5">
    <source>
        <dbReference type="ARBA" id="ARBA00023014"/>
    </source>
</evidence>
<reference evidence="7 8" key="1">
    <citation type="submission" date="2007-06" db="EMBL/GenBank/DDBJ databases">
        <authorList>
            <person name="Shimkets L."/>
            <person name="Ferriera S."/>
            <person name="Johnson J."/>
            <person name="Kravitz S."/>
            <person name="Beeson K."/>
            <person name="Sutton G."/>
            <person name="Rogers Y.-H."/>
            <person name="Friedman R."/>
            <person name="Frazier M."/>
            <person name="Venter J.C."/>
        </authorList>
    </citation>
    <scope>NUCLEOTIDE SEQUENCE [LARGE SCALE GENOMIC DNA]</scope>
    <source>
        <strain evidence="7 8">SIR-1</strain>
    </source>
</reference>
<dbReference type="GO" id="GO:0046872">
    <property type="term" value="F:metal ion binding"/>
    <property type="evidence" value="ECO:0007669"/>
    <property type="project" value="UniProtKB-KW"/>
</dbReference>
<dbReference type="Pfam" id="PF04055">
    <property type="entry name" value="Radical_SAM"/>
    <property type="match status" value="1"/>
</dbReference>
<dbReference type="SFLD" id="SFLDS00029">
    <property type="entry name" value="Radical_SAM"/>
    <property type="match status" value="1"/>
</dbReference>
<evidence type="ECO:0000256" key="4">
    <source>
        <dbReference type="ARBA" id="ARBA00023004"/>
    </source>
</evidence>
<organism evidence="7 8">
    <name type="scientific">Plesiocystis pacifica SIR-1</name>
    <dbReference type="NCBI Taxonomy" id="391625"/>
    <lineage>
        <taxon>Bacteria</taxon>
        <taxon>Pseudomonadati</taxon>
        <taxon>Myxococcota</taxon>
        <taxon>Polyangia</taxon>
        <taxon>Nannocystales</taxon>
        <taxon>Nannocystaceae</taxon>
        <taxon>Plesiocystis</taxon>
    </lineage>
</organism>
<accession>A6GFU8</accession>
<gene>
    <name evidence="7" type="ORF">PPSIR1_18040</name>
</gene>